<sequence>MLGSHDEPDPQSFEACVAEIAGFLLATRPSRK</sequence>
<protein>
    <submittedName>
        <fullName evidence="1">Uncharacterized protein</fullName>
    </submittedName>
</protein>
<dbReference type="Proteomes" id="UP000005801">
    <property type="component" value="Unassembled WGS sequence"/>
</dbReference>
<evidence type="ECO:0000313" key="2">
    <source>
        <dbReference type="Proteomes" id="UP000005801"/>
    </source>
</evidence>
<reference evidence="1 2" key="1">
    <citation type="submission" date="2007-06" db="EMBL/GenBank/DDBJ databases">
        <authorList>
            <person name="Shimkets L."/>
            <person name="Ferriera S."/>
            <person name="Johnson J."/>
            <person name="Kravitz S."/>
            <person name="Beeson K."/>
            <person name="Sutton G."/>
            <person name="Rogers Y.-H."/>
            <person name="Friedman R."/>
            <person name="Frazier M."/>
            <person name="Venter J.C."/>
        </authorList>
    </citation>
    <scope>NUCLEOTIDE SEQUENCE [LARGE SCALE GENOMIC DNA]</scope>
    <source>
        <strain evidence="1 2">SIR-1</strain>
    </source>
</reference>
<accession>A6GHG8</accession>
<dbReference type="EMBL" id="ABCS01000119">
    <property type="protein sequence ID" value="EDM74685.1"/>
    <property type="molecule type" value="Genomic_DNA"/>
</dbReference>
<dbReference type="AlphaFoldDB" id="A6GHG8"/>
<dbReference type="STRING" id="391625.PPSIR1_06571"/>
<name>A6GHG8_9BACT</name>
<proteinExistence type="predicted"/>
<keyword evidence="2" id="KW-1185">Reference proteome</keyword>
<gene>
    <name evidence="1" type="ORF">PPSIR1_06571</name>
</gene>
<organism evidence="1 2">
    <name type="scientific">Plesiocystis pacifica SIR-1</name>
    <dbReference type="NCBI Taxonomy" id="391625"/>
    <lineage>
        <taxon>Bacteria</taxon>
        <taxon>Pseudomonadati</taxon>
        <taxon>Myxococcota</taxon>
        <taxon>Polyangia</taxon>
        <taxon>Nannocystales</taxon>
        <taxon>Nannocystaceae</taxon>
        <taxon>Plesiocystis</taxon>
    </lineage>
</organism>
<comment type="caution">
    <text evidence="1">The sequence shown here is derived from an EMBL/GenBank/DDBJ whole genome shotgun (WGS) entry which is preliminary data.</text>
</comment>
<evidence type="ECO:0000313" key="1">
    <source>
        <dbReference type="EMBL" id="EDM74685.1"/>
    </source>
</evidence>